<keyword evidence="3" id="KW-0804">Transcription</keyword>
<proteinExistence type="predicted"/>
<keyword evidence="1" id="KW-0805">Transcription regulation</keyword>
<dbReference type="Gene3D" id="1.10.10.10">
    <property type="entry name" value="Winged helix-like DNA-binding domain superfamily/Winged helix DNA-binding domain"/>
    <property type="match status" value="1"/>
</dbReference>
<dbReference type="Pfam" id="PF01380">
    <property type="entry name" value="SIS"/>
    <property type="match status" value="1"/>
</dbReference>
<feature type="domain" description="SIS" evidence="5">
    <location>
        <begin position="153"/>
        <end position="296"/>
    </location>
</feature>
<feature type="non-terminal residue" evidence="6">
    <location>
        <position position="1"/>
    </location>
</feature>
<sequence length="297" mass="34701">DLILPREGLPFYMEIFIYTKYFILSYKLKDIIFRLLDFINNYKTKDTNYFIALALLKDVHHIASMNISILAESCYTSPAAITRFCKKIGYASFQEFKDIAKNDRLENPVDEYIDHGLQGNEVGAELQKQFYQKMVEWLDTMEKGMDVANVRKILDVIHRSKKVSFFGTQLSQAMAQDFQYRLVKYGKFIHAFSDIQEQMEDVAELDEHSVAIITSPSGRFIEGNRELIQSIQRSKAKIIIITHNEKVPFIDTADIVYRLHGKTYDRTGFSSERFGLIYFFDFAIGFYQKLYPVKRTK</sequence>
<dbReference type="Gene3D" id="3.40.50.10490">
    <property type="entry name" value="Glucose-6-phosphate isomerase like protein, domain 1"/>
    <property type="match status" value="1"/>
</dbReference>
<accession>A0ABV1F497</accession>
<dbReference type="PROSITE" id="PS51071">
    <property type="entry name" value="HTH_RPIR"/>
    <property type="match status" value="1"/>
</dbReference>
<keyword evidence="7" id="KW-1185">Reference proteome</keyword>
<dbReference type="PROSITE" id="PS51464">
    <property type="entry name" value="SIS"/>
    <property type="match status" value="1"/>
</dbReference>
<dbReference type="RefSeq" id="WP_349205352.1">
    <property type="nucleotide sequence ID" value="NZ_JBBMFN010000084.1"/>
</dbReference>
<dbReference type="InterPro" id="IPR036388">
    <property type="entry name" value="WH-like_DNA-bd_sf"/>
</dbReference>
<gene>
    <name evidence="6" type="ORF">WMO63_21375</name>
</gene>
<name>A0ABV1F497_9BACI</name>
<feature type="domain" description="HTH rpiR-type" evidence="4">
    <location>
        <begin position="31"/>
        <end position="107"/>
    </location>
</feature>
<dbReference type="PANTHER" id="PTHR30514">
    <property type="entry name" value="GLUCOKINASE"/>
    <property type="match status" value="1"/>
</dbReference>
<evidence type="ECO:0000313" key="7">
    <source>
        <dbReference type="Proteomes" id="UP001465426"/>
    </source>
</evidence>
<dbReference type="InterPro" id="IPR001347">
    <property type="entry name" value="SIS_dom"/>
</dbReference>
<reference evidence="6 7" key="1">
    <citation type="submission" date="2024-03" db="EMBL/GenBank/DDBJ databases">
        <title>Human intestinal bacterial collection.</title>
        <authorList>
            <person name="Pauvert C."/>
            <person name="Hitch T.C.A."/>
            <person name="Clavel T."/>
        </authorList>
    </citation>
    <scope>NUCLEOTIDE SEQUENCE [LARGE SCALE GENOMIC DNA]</scope>
    <source>
        <strain evidence="6 7">CLA-SR-H024</strain>
    </source>
</reference>
<dbReference type="Proteomes" id="UP001465426">
    <property type="component" value="Unassembled WGS sequence"/>
</dbReference>
<comment type="caution">
    <text evidence="6">The sequence shown here is derived from an EMBL/GenBank/DDBJ whole genome shotgun (WGS) entry which is preliminary data.</text>
</comment>
<dbReference type="InterPro" id="IPR009057">
    <property type="entry name" value="Homeodomain-like_sf"/>
</dbReference>
<evidence type="ECO:0000259" key="4">
    <source>
        <dbReference type="PROSITE" id="PS51071"/>
    </source>
</evidence>
<dbReference type="SUPFAM" id="SSF46689">
    <property type="entry name" value="Homeodomain-like"/>
    <property type="match status" value="1"/>
</dbReference>
<dbReference type="InterPro" id="IPR047640">
    <property type="entry name" value="RpiR-like"/>
</dbReference>
<organism evidence="6 7">
    <name type="scientific">Niallia hominis</name>
    <dbReference type="NCBI Taxonomy" id="3133173"/>
    <lineage>
        <taxon>Bacteria</taxon>
        <taxon>Bacillati</taxon>
        <taxon>Bacillota</taxon>
        <taxon>Bacilli</taxon>
        <taxon>Bacillales</taxon>
        <taxon>Bacillaceae</taxon>
        <taxon>Niallia</taxon>
    </lineage>
</organism>
<dbReference type="InterPro" id="IPR035472">
    <property type="entry name" value="RpiR-like_SIS"/>
</dbReference>
<dbReference type="InterPro" id="IPR046348">
    <property type="entry name" value="SIS_dom_sf"/>
</dbReference>
<evidence type="ECO:0000259" key="5">
    <source>
        <dbReference type="PROSITE" id="PS51464"/>
    </source>
</evidence>
<dbReference type="CDD" id="cd05013">
    <property type="entry name" value="SIS_RpiR"/>
    <property type="match status" value="1"/>
</dbReference>
<protein>
    <submittedName>
        <fullName evidence="6">MurR/RpiR family transcriptional regulator</fullName>
    </submittedName>
</protein>
<evidence type="ECO:0000256" key="3">
    <source>
        <dbReference type="ARBA" id="ARBA00023163"/>
    </source>
</evidence>
<evidence type="ECO:0000313" key="6">
    <source>
        <dbReference type="EMBL" id="MEQ2468213.1"/>
    </source>
</evidence>
<keyword evidence="2" id="KW-0238">DNA-binding</keyword>
<evidence type="ECO:0000256" key="1">
    <source>
        <dbReference type="ARBA" id="ARBA00023015"/>
    </source>
</evidence>
<dbReference type="EMBL" id="JBBMFN010000084">
    <property type="protein sequence ID" value="MEQ2468213.1"/>
    <property type="molecule type" value="Genomic_DNA"/>
</dbReference>
<dbReference type="SUPFAM" id="SSF53697">
    <property type="entry name" value="SIS domain"/>
    <property type="match status" value="1"/>
</dbReference>
<dbReference type="Pfam" id="PF01418">
    <property type="entry name" value="HTH_6"/>
    <property type="match status" value="1"/>
</dbReference>
<dbReference type="InterPro" id="IPR000281">
    <property type="entry name" value="HTH_RpiR"/>
</dbReference>
<evidence type="ECO:0000256" key="2">
    <source>
        <dbReference type="ARBA" id="ARBA00023125"/>
    </source>
</evidence>
<dbReference type="PANTHER" id="PTHR30514:SF10">
    <property type="entry name" value="MURR_RPIR FAMILY TRANSCRIPTIONAL REGULATOR"/>
    <property type="match status" value="1"/>
</dbReference>